<protein>
    <submittedName>
        <fullName evidence="2">Uncharacterized protein</fullName>
    </submittedName>
</protein>
<evidence type="ECO:0000256" key="1">
    <source>
        <dbReference type="SAM" id="MobiDB-lite"/>
    </source>
</evidence>
<dbReference type="AlphaFoldDB" id="A0A0K2TIT8"/>
<proteinExistence type="predicted"/>
<dbReference type="EMBL" id="HACA01008379">
    <property type="protein sequence ID" value="CDW25740.1"/>
    <property type="molecule type" value="Transcribed_RNA"/>
</dbReference>
<reference evidence="2" key="1">
    <citation type="submission" date="2014-05" db="EMBL/GenBank/DDBJ databases">
        <authorList>
            <person name="Chronopoulou M."/>
        </authorList>
    </citation>
    <scope>NUCLEOTIDE SEQUENCE</scope>
    <source>
        <tissue evidence="2">Whole organism</tissue>
    </source>
</reference>
<accession>A0A0K2TIT8</accession>
<organism evidence="2">
    <name type="scientific">Lepeophtheirus salmonis</name>
    <name type="common">Salmon louse</name>
    <name type="synonym">Caligus salmonis</name>
    <dbReference type="NCBI Taxonomy" id="72036"/>
    <lineage>
        <taxon>Eukaryota</taxon>
        <taxon>Metazoa</taxon>
        <taxon>Ecdysozoa</taxon>
        <taxon>Arthropoda</taxon>
        <taxon>Crustacea</taxon>
        <taxon>Multicrustacea</taxon>
        <taxon>Hexanauplia</taxon>
        <taxon>Copepoda</taxon>
        <taxon>Siphonostomatoida</taxon>
        <taxon>Caligidae</taxon>
        <taxon>Lepeophtheirus</taxon>
    </lineage>
</organism>
<sequence length="110" mass="12700">MTLKCTIPSLHLEWKSSRTITKALNDLNVSKLYVHYSIKRAKDTGSVDGSPRSDRPRSMSSMRKMTHEACVSRETFCRMKTPLIFISEGVKVNQRVYLKLLQSQILQRIQ</sequence>
<feature type="compositionally biased region" description="Basic and acidic residues" evidence="1">
    <location>
        <begin position="42"/>
        <end position="57"/>
    </location>
</feature>
<evidence type="ECO:0000313" key="2">
    <source>
        <dbReference type="EMBL" id="CDW25740.1"/>
    </source>
</evidence>
<feature type="region of interest" description="Disordered" evidence="1">
    <location>
        <begin position="42"/>
        <end position="64"/>
    </location>
</feature>
<name>A0A0K2TIT8_LEPSM</name>